<keyword evidence="1" id="KW-0812">Transmembrane</keyword>
<dbReference type="EMBL" id="BAABBR010000001">
    <property type="protein sequence ID" value="GAA4036482.1"/>
    <property type="molecule type" value="Genomic_DNA"/>
</dbReference>
<keyword evidence="1" id="KW-0472">Membrane</keyword>
<feature type="transmembrane region" description="Helical" evidence="1">
    <location>
        <begin position="115"/>
        <end position="136"/>
    </location>
</feature>
<proteinExistence type="predicted"/>
<feature type="transmembrane region" description="Helical" evidence="1">
    <location>
        <begin position="294"/>
        <end position="311"/>
    </location>
</feature>
<name>A0ABP7U5N1_9SPHN</name>
<gene>
    <name evidence="2" type="ORF">GCM10022281_16290</name>
</gene>
<accession>A0ABP7U5N1</accession>
<organism evidence="2 3">
    <name type="scientific">Sphingomonas rosea</name>
    <dbReference type="NCBI Taxonomy" id="335605"/>
    <lineage>
        <taxon>Bacteria</taxon>
        <taxon>Pseudomonadati</taxon>
        <taxon>Pseudomonadota</taxon>
        <taxon>Alphaproteobacteria</taxon>
        <taxon>Sphingomonadales</taxon>
        <taxon>Sphingomonadaceae</taxon>
        <taxon>Sphingomonas</taxon>
    </lineage>
</organism>
<reference evidence="3" key="1">
    <citation type="journal article" date="2019" name="Int. J. Syst. Evol. Microbiol.">
        <title>The Global Catalogue of Microorganisms (GCM) 10K type strain sequencing project: providing services to taxonomists for standard genome sequencing and annotation.</title>
        <authorList>
            <consortium name="The Broad Institute Genomics Platform"/>
            <consortium name="The Broad Institute Genome Sequencing Center for Infectious Disease"/>
            <person name="Wu L."/>
            <person name="Ma J."/>
        </authorList>
    </citation>
    <scope>NUCLEOTIDE SEQUENCE [LARGE SCALE GENOMIC DNA]</scope>
    <source>
        <strain evidence="3">JCM 17564</strain>
    </source>
</reference>
<feature type="transmembrane region" description="Helical" evidence="1">
    <location>
        <begin position="83"/>
        <end position="103"/>
    </location>
</feature>
<protein>
    <recommendedName>
        <fullName evidence="4">DUF2157 domain-containing protein</fullName>
    </recommendedName>
</protein>
<feature type="transmembrane region" description="Helical" evidence="1">
    <location>
        <begin position="241"/>
        <end position="263"/>
    </location>
</feature>
<sequence length="370" mass="38324">MYTQNDLDEAVAAGAITPESATALRAYVDNQRSAPGADEEHFRLITGFNDIFVSVAAAILLFAVGFLGQSIGQSLGFHVDTDGPSPLAPAAIAATAWGLAMFFTARRRMALPSILLLLAFVGGVVAAVGFTGVIAVGEQRFDGPNDGGEVVAGMIAATAAAVGALAAFVHWKRFRVPITVAAGAASVAGIVVALLASAIGNVPALKDFLLGAVLLLGVGVFLYAMRWDSSDPARVTRRSDVAFWLHLLAAPMIVHPVFTLLGLNDGNATVGEGLTVVAIYVLLGVAALAIDRRALLVSALAYVLFALNELFRQFGAVSLNIALTALVIGSALLLLSAFWHQARAAVVEMLPGGLRSYLPATGSRAIPRPA</sequence>
<evidence type="ECO:0000256" key="1">
    <source>
        <dbReference type="SAM" id="Phobius"/>
    </source>
</evidence>
<dbReference type="RefSeq" id="WP_344696562.1">
    <property type="nucleotide sequence ID" value="NZ_BAABBR010000001.1"/>
</dbReference>
<feature type="transmembrane region" description="Helical" evidence="1">
    <location>
        <begin position="208"/>
        <end position="225"/>
    </location>
</feature>
<keyword evidence="3" id="KW-1185">Reference proteome</keyword>
<evidence type="ECO:0000313" key="3">
    <source>
        <dbReference type="Proteomes" id="UP001424459"/>
    </source>
</evidence>
<evidence type="ECO:0008006" key="4">
    <source>
        <dbReference type="Google" id="ProtNLM"/>
    </source>
</evidence>
<feature type="transmembrane region" description="Helical" evidence="1">
    <location>
        <begin position="178"/>
        <end position="202"/>
    </location>
</feature>
<feature type="transmembrane region" description="Helical" evidence="1">
    <location>
        <begin position="151"/>
        <end position="171"/>
    </location>
</feature>
<keyword evidence="1" id="KW-1133">Transmembrane helix</keyword>
<feature type="transmembrane region" description="Helical" evidence="1">
    <location>
        <begin position="51"/>
        <end position="71"/>
    </location>
</feature>
<comment type="caution">
    <text evidence="2">The sequence shown here is derived from an EMBL/GenBank/DDBJ whole genome shotgun (WGS) entry which is preliminary data.</text>
</comment>
<feature type="transmembrane region" description="Helical" evidence="1">
    <location>
        <begin position="317"/>
        <end position="339"/>
    </location>
</feature>
<evidence type="ECO:0000313" key="2">
    <source>
        <dbReference type="EMBL" id="GAA4036482.1"/>
    </source>
</evidence>
<dbReference type="Proteomes" id="UP001424459">
    <property type="component" value="Unassembled WGS sequence"/>
</dbReference>
<feature type="transmembrane region" description="Helical" evidence="1">
    <location>
        <begin position="269"/>
        <end position="289"/>
    </location>
</feature>